<accession>A0A4Q7AIR4</accession>
<dbReference type="Proteomes" id="UP000293863">
    <property type="component" value="Unassembled WGS sequence"/>
</dbReference>
<name>A0A4Q7AIR4_9GAMM</name>
<dbReference type="AlphaFoldDB" id="A0A4Q7AIR4"/>
<gene>
    <name evidence="1" type="ORF">EXU28_03275</name>
</gene>
<reference evidence="1 2" key="1">
    <citation type="submission" date="2019-02" db="EMBL/GenBank/DDBJ databases">
        <title>The Batch Genome Submission of Acinetobacter spp. strains.</title>
        <authorList>
            <person name="Qin J."/>
            <person name="Hu Y."/>
            <person name="Ye H."/>
            <person name="Wei L."/>
            <person name="Feng Y."/>
            <person name="Zong Z."/>
        </authorList>
    </citation>
    <scope>NUCLEOTIDE SEQUENCE [LARGE SCALE GENOMIC DNA]</scope>
    <source>
        <strain evidence="1 2">WCHAW060049</strain>
    </source>
</reference>
<comment type="caution">
    <text evidence="1">The sequence shown here is derived from an EMBL/GenBank/DDBJ whole genome shotgun (WGS) entry which is preliminary data.</text>
</comment>
<dbReference type="RefSeq" id="WP_130131053.1">
    <property type="nucleotide sequence ID" value="NZ_SGSQ01000004.1"/>
</dbReference>
<evidence type="ECO:0000313" key="1">
    <source>
        <dbReference type="EMBL" id="RZG48351.1"/>
    </source>
</evidence>
<proteinExistence type="predicted"/>
<keyword evidence="2" id="KW-1185">Reference proteome</keyword>
<protein>
    <submittedName>
        <fullName evidence="1">Uncharacterized protein</fullName>
    </submittedName>
</protein>
<dbReference type="EMBL" id="SGSQ01000004">
    <property type="protein sequence ID" value="RZG48351.1"/>
    <property type="molecule type" value="Genomic_DNA"/>
</dbReference>
<sequence>MFLPPTMIEIMKTMYDNLDVAQKLPRNQKLGYKDHKTLTRHQQAYADMTDVLFDYIATPATRIELNNYLTNVQRFLCTLNAVTFETEANDNFVSQQYWSFIYAPMLAYLLDHFKSEKYQGNTIHSIANLLIDWESHSDLSQRAKWAKDSIKEQYTYQTPEFTRCVNDIRGSNTQSREVINKNLKVFDEELAEEEPNLTDESRCEIVYQVSAIYHATMIIKRFEDKGLSEYLTYVKDYLISLQTTKINSNLLILHKNICSQLFQNPQDFFSWGDSGLMRQLDSYLSSNLQTTYPGFIELFSKNDPCWPEPESFLAQYLFIDAINFVPESPLEIALFDYYTMYYHIEMGDFEEAYKYCLKVEVASAKIHLGEFKAINLIHKIVLNWLIKGQMLHNQFDSEITTLIMTLPDELTLIAAVEPEFRNFYNSLSDNESMYLRCFAKFNANHKNVQADPLKKLTEVINLAADICNNHEGEPNELLSIFKAKISPNTLRSKSVLPFSKRLSLTDSLDMLPDLYSLVELKGFSTTELIYKLYNSPKSRDLIINFDEA</sequence>
<organism evidence="1 2">
    <name type="scientific">Acinetobacter wuhouensis</name>
    <dbReference type="NCBI Taxonomy" id="1879050"/>
    <lineage>
        <taxon>Bacteria</taxon>
        <taxon>Pseudomonadati</taxon>
        <taxon>Pseudomonadota</taxon>
        <taxon>Gammaproteobacteria</taxon>
        <taxon>Moraxellales</taxon>
        <taxon>Moraxellaceae</taxon>
        <taxon>Acinetobacter</taxon>
    </lineage>
</organism>
<evidence type="ECO:0000313" key="2">
    <source>
        <dbReference type="Proteomes" id="UP000293863"/>
    </source>
</evidence>